<sequence>MKKKTNNKTTAATVRGRRFRGNELKYLKQVLDSDLKTNSRRGMIGDLERKFAKRFGVQYAISSNSGTSTLHQALAAFGVGPGDEVIVPALTVVMCGYAIVQMHAKPVYADVDPRTFLIDPADIERKITPKTKAIMVVHLYGQVCDMERIMKIAKKHDLWVLEDCAECFLGTDSRGRLGGTIGDVGSFSFEGTKVITCGEGGILTTNNKELAVRMRKFGALGFKTLQASDAQEMSNPLAFQDPKYLRHDSFGYNYRIAQPLAAIALAQLERLDWFTKKRVYIARKYLGAMKGCSWLKPQYVPPGYTNTYWTFVVLFEGKEKIGVSWYEFRDMFLEFGGDKCRSVFALIYNEPSMINLNKTGRYFMDIDDKQGALHKKYLADPKCPVAESIQPKLMQFTTNQLSDRETAVQIAAFKKTIQYFDKKSSEHKK</sequence>
<evidence type="ECO:0000313" key="3">
    <source>
        <dbReference type="Proteomes" id="UP000034201"/>
    </source>
</evidence>
<proteinExistence type="inferred from homology"/>
<dbReference type="Proteomes" id="UP000034201">
    <property type="component" value="Unassembled WGS sequence"/>
</dbReference>
<dbReference type="PANTHER" id="PTHR30244:SF34">
    <property type="entry name" value="DTDP-4-AMINO-4,6-DIDEOXYGALACTOSE TRANSAMINASE"/>
    <property type="match status" value="1"/>
</dbReference>
<evidence type="ECO:0000256" key="1">
    <source>
        <dbReference type="RuleBase" id="RU004508"/>
    </source>
</evidence>
<dbReference type="InterPro" id="IPR015422">
    <property type="entry name" value="PyrdxlP-dep_Trfase_small"/>
</dbReference>
<dbReference type="SUPFAM" id="SSF53383">
    <property type="entry name" value="PLP-dependent transferases"/>
    <property type="match status" value="1"/>
</dbReference>
<dbReference type="PANTHER" id="PTHR30244">
    <property type="entry name" value="TRANSAMINASE"/>
    <property type="match status" value="1"/>
</dbReference>
<comment type="similarity">
    <text evidence="1">Belongs to the DegT/DnrJ/EryC1 family.</text>
</comment>
<reference evidence="2 3" key="1">
    <citation type="journal article" date="2015" name="Nature">
        <title>rRNA introns, odd ribosomes, and small enigmatic genomes across a large radiation of phyla.</title>
        <authorList>
            <person name="Brown C.T."/>
            <person name="Hug L.A."/>
            <person name="Thomas B.C."/>
            <person name="Sharon I."/>
            <person name="Castelle C.J."/>
            <person name="Singh A."/>
            <person name="Wilkins M.J."/>
            <person name="Williams K.H."/>
            <person name="Banfield J.F."/>
        </authorList>
    </citation>
    <scope>NUCLEOTIDE SEQUENCE [LARGE SCALE GENOMIC DNA]</scope>
</reference>
<dbReference type="InterPro" id="IPR015424">
    <property type="entry name" value="PyrdxlP-dep_Trfase"/>
</dbReference>
<protein>
    <submittedName>
        <fullName evidence="2">Pleiotropic regulatory protein degT</fullName>
    </submittedName>
</protein>
<evidence type="ECO:0000313" key="2">
    <source>
        <dbReference type="EMBL" id="KKW21455.1"/>
    </source>
</evidence>
<dbReference type="CDD" id="cd00616">
    <property type="entry name" value="AHBA_syn"/>
    <property type="match status" value="1"/>
</dbReference>
<dbReference type="GO" id="GO:0000271">
    <property type="term" value="P:polysaccharide biosynthetic process"/>
    <property type="evidence" value="ECO:0007669"/>
    <property type="project" value="TreeGrafter"/>
</dbReference>
<gene>
    <name evidence="2" type="ORF">UY61_C0005G0006</name>
</gene>
<name>A0A0G1WS89_9BACT</name>
<accession>A0A0G1WS89</accession>
<dbReference type="Pfam" id="PF01041">
    <property type="entry name" value="DegT_DnrJ_EryC1"/>
    <property type="match status" value="1"/>
</dbReference>
<dbReference type="Gene3D" id="3.90.1150.10">
    <property type="entry name" value="Aspartate Aminotransferase, domain 1"/>
    <property type="match status" value="1"/>
</dbReference>
<keyword evidence="1" id="KW-0663">Pyridoxal phosphate</keyword>
<comment type="caution">
    <text evidence="2">The sequence shown here is derived from an EMBL/GenBank/DDBJ whole genome shotgun (WGS) entry which is preliminary data.</text>
</comment>
<dbReference type="InterPro" id="IPR015421">
    <property type="entry name" value="PyrdxlP-dep_Trfase_major"/>
</dbReference>
<dbReference type="GO" id="GO:0030170">
    <property type="term" value="F:pyridoxal phosphate binding"/>
    <property type="evidence" value="ECO:0007669"/>
    <property type="project" value="TreeGrafter"/>
</dbReference>
<organism evidence="2 3">
    <name type="scientific">Candidatus Adlerbacteria bacterium GW2011_GWC1_50_9</name>
    <dbReference type="NCBI Taxonomy" id="1618608"/>
    <lineage>
        <taxon>Bacteria</taxon>
        <taxon>Candidatus Adleribacteriota</taxon>
    </lineage>
</organism>
<dbReference type="AlphaFoldDB" id="A0A0G1WS89"/>
<dbReference type="Gene3D" id="3.40.640.10">
    <property type="entry name" value="Type I PLP-dependent aspartate aminotransferase-like (Major domain)"/>
    <property type="match status" value="1"/>
</dbReference>
<dbReference type="EMBL" id="LCQQ01000005">
    <property type="protein sequence ID" value="KKW21455.1"/>
    <property type="molecule type" value="Genomic_DNA"/>
</dbReference>
<dbReference type="InterPro" id="IPR000653">
    <property type="entry name" value="DegT/StrS_aminotransferase"/>
</dbReference>
<dbReference type="GO" id="GO:0008483">
    <property type="term" value="F:transaminase activity"/>
    <property type="evidence" value="ECO:0007669"/>
    <property type="project" value="TreeGrafter"/>
</dbReference>